<evidence type="ECO:0000313" key="1">
    <source>
        <dbReference type="EMBL" id="SQI30601.1"/>
    </source>
</evidence>
<dbReference type="SUPFAM" id="SSF53850">
    <property type="entry name" value="Periplasmic binding protein-like II"/>
    <property type="match status" value="1"/>
</dbReference>
<accession>A0A2X4TUC2</accession>
<dbReference type="EMBL" id="LS483469">
    <property type="protein sequence ID" value="SQI30601.1"/>
    <property type="molecule type" value="Genomic_DNA"/>
</dbReference>
<proteinExistence type="predicted"/>
<reference evidence="1 2" key="1">
    <citation type="submission" date="2018-06" db="EMBL/GenBank/DDBJ databases">
        <authorList>
            <consortium name="Pathogen Informatics"/>
            <person name="Doyle S."/>
        </authorList>
    </citation>
    <scope>NUCLEOTIDE SEQUENCE [LARGE SCALE GENOMIC DNA]</scope>
    <source>
        <strain evidence="1 2">NCTC12961</strain>
    </source>
</reference>
<sequence length="69" mass="7802">MSKQTLAAVAEADPAKRTALYTAMQQELQRSSPYVFIDQAKTEVVLRDNVKGYQQGLNADMVYYDRVSK</sequence>
<organism evidence="1 2">
    <name type="scientific">Serratia plymuthica</name>
    <dbReference type="NCBI Taxonomy" id="82996"/>
    <lineage>
        <taxon>Bacteria</taxon>
        <taxon>Pseudomonadati</taxon>
        <taxon>Pseudomonadota</taxon>
        <taxon>Gammaproteobacteria</taxon>
        <taxon>Enterobacterales</taxon>
        <taxon>Yersiniaceae</taxon>
        <taxon>Serratia</taxon>
    </lineage>
</organism>
<name>A0A2X4TUC2_SERPL</name>
<evidence type="ECO:0008006" key="3">
    <source>
        <dbReference type="Google" id="ProtNLM"/>
    </source>
</evidence>
<evidence type="ECO:0000313" key="2">
    <source>
        <dbReference type="Proteomes" id="UP000248897"/>
    </source>
</evidence>
<dbReference type="AlphaFoldDB" id="A0A2X4TUC2"/>
<dbReference type="Proteomes" id="UP000248897">
    <property type="component" value="Chromosome 1"/>
</dbReference>
<gene>
    <name evidence="1" type="ORF">NCTC12961_00570</name>
</gene>
<dbReference type="Gene3D" id="3.10.105.10">
    <property type="entry name" value="Dipeptide-binding Protein, Domain 3"/>
    <property type="match status" value="1"/>
</dbReference>
<protein>
    <recommendedName>
        <fullName evidence="3">Dipeptide-binding protein</fullName>
    </recommendedName>
</protein>